<organism evidence="3 4">
    <name type="scientific">Podospora australis</name>
    <dbReference type="NCBI Taxonomy" id="1536484"/>
    <lineage>
        <taxon>Eukaryota</taxon>
        <taxon>Fungi</taxon>
        <taxon>Dikarya</taxon>
        <taxon>Ascomycota</taxon>
        <taxon>Pezizomycotina</taxon>
        <taxon>Sordariomycetes</taxon>
        <taxon>Sordariomycetidae</taxon>
        <taxon>Sordariales</taxon>
        <taxon>Podosporaceae</taxon>
        <taxon>Podospora</taxon>
    </lineage>
</organism>
<feature type="compositionally biased region" description="Polar residues" evidence="1">
    <location>
        <begin position="282"/>
        <end position="293"/>
    </location>
</feature>
<dbReference type="PANTHER" id="PTHR38113">
    <property type="match status" value="1"/>
</dbReference>
<evidence type="ECO:0000313" key="4">
    <source>
        <dbReference type="Proteomes" id="UP001302126"/>
    </source>
</evidence>
<accession>A0AAN6WQT5</accession>
<feature type="region of interest" description="Disordered" evidence="1">
    <location>
        <begin position="178"/>
        <end position="293"/>
    </location>
</feature>
<dbReference type="AlphaFoldDB" id="A0AAN6WQT5"/>
<feature type="domain" description="DUF2293" evidence="2">
    <location>
        <begin position="98"/>
        <end position="182"/>
    </location>
</feature>
<dbReference type="InterPro" id="IPR018744">
    <property type="entry name" value="DUF2293"/>
</dbReference>
<feature type="compositionally biased region" description="Low complexity" evidence="1">
    <location>
        <begin position="198"/>
        <end position="212"/>
    </location>
</feature>
<dbReference type="EMBL" id="MU864419">
    <property type="protein sequence ID" value="KAK4186603.1"/>
    <property type="molecule type" value="Genomic_DNA"/>
</dbReference>
<dbReference type="Pfam" id="PF10056">
    <property type="entry name" value="DUF2293"/>
    <property type="match status" value="1"/>
</dbReference>
<protein>
    <recommendedName>
        <fullName evidence="2">DUF2293 domain-containing protein</fullName>
    </recommendedName>
</protein>
<dbReference type="Proteomes" id="UP001302126">
    <property type="component" value="Unassembled WGS sequence"/>
</dbReference>
<evidence type="ECO:0000259" key="2">
    <source>
        <dbReference type="Pfam" id="PF10056"/>
    </source>
</evidence>
<evidence type="ECO:0000313" key="3">
    <source>
        <dbReference type="EMBL" id="KAK4186603.1"/>
    </source>
</evidence>
<keyword evidence="4" id="KW-1185">Reference proteome</keyword>
<proteinExistence type="predicted"/>
<reference evidence="3" key="2">
    <citation type="submission" date="2023-05" db="EMBL/GenBank/DDBJ databases">
        <authorList>
            <consortium name="Lawrence Berkeley National Laboratory"/>
            <person name="Steindorff A."/>
            <person name="Hensen N."/>
            <person name="Bonometti L."/>
            <person name="Westerberg I."/>
            <person name="Brannstrom I.O."/>
            <person name="Guillou S."/>
            <person name="Cros-Aarteil S."/>
            <person name="Calhoun S."/>
            <person name="Haridas S."/>
            <person name="Kuo A."/>
            <person name="Mondo S."/>
            <person name="Pangilinan J."/>
            <person name="Riley R."/>
            <person name="Labutti K."/>
            <person name="Andreopoulos B."/>
            <person name="Lipzen A."/>
            <person name="Chen C."/>
            <person name="Yanf M."/>
            <person name="Daum C."/>
            <person name="Ng V."/>
            <person name="Clum A."/>
            <person name="Ohm R."/>
            <person name="Martin F."/>
            <person name="Silar P."/>
            <person name="Natvig D."/>
            <person name="Lalanne C."/>
            <person name="Gautier V."/>
            <person name="Ament-Velasquez S.L."/>
            <person name="Kruys A."/>
            <person name="Hutchinson M.I."/>
            <person name="Powell A.J."/>
            <person name="Barry K."/>
            <person name="Miller A.N."/>
            <person name="Grigoriev I.V."/>
            <person name="Debuchy R."/>
            <person name="Gladieux P."/>
            <person name="Thoren M.H."/>
            <person name="Johannesson H."/>
        </authorList>
    </citation>
    <scope>NUCLEOTIDE SEQUENCE</scope>
    <source>
        <strain evidence="3">PSN309</strain>
    </source>
</reference>
<comment type="caution">
    <text evidence="3">The sequence shown here is derived from an EMBL/GenBank/DDBJ whole genome shotgun (WGS) entry which is preliminary data.</text>
</comment>
<dbReference type="PANTHER" id="PTHR38113:SF2">
    <property type="entry name" value="DUF2293 DOMAIN-CONTAINING PROTEIN"/>
    <property type="match status" value="1"/>
</dbReference>
<evidence type="ECO:0000256" key="1">
    <source>
        <dbReference type="SAM" id="MobiDB-lite"/>
    </source>
</evidence>
<reference evidence="3" key="1">
    <citation type="journal article" date="2023" name="Mol. Phylogenet. Evol.">
        <title>Genome-scale phylogeny and comparative genomics of the fungal order Sordariales.</title>
        <authorList>
            <person name="Hensen N."/>
            <person name="Bonometti L."/>
            <person name="Westerberg I."/>
            <person name="Brannstrom I.O."/>
            <person name="Guillou S."/>
            <person name="Cros-Aarteil S."/>
            <person name="Calhoun S."/>
            <person name="Haridas S."/>
            <person name="Kuo A."/>
            <person name="Mondo S."/>
            <person name="Pangilinan J."/>
            <person name="Riley R."/>
            <person name="LaButti K."/>
            <person name="Andreopoulos B."/>
            <person name="Lipzen A."/>
            <person name="Chen C."/>
            <person name="Yan M."/>
            <person name="Daum C."/>
            <person name="Ng V."/>
            <person name="Clum A."/>
            <person name="Steindorff A."/>
            <person name="Ohm R.A."/>
            <person name="Martin F."/>
            <person name="Silar P."/>
            <person name="Natvig D.O."/>
            <person name="Lalanne C."/>
            <person name="Gautier V."/>
            <person name="Ament-Velasquez S.L."/>
            <person name="Kruys A."/>
            <person name="Hutchinson M.I."/>
            <person name="Powell A.J."/>
            <person name="Barry K."/>
            <person name="Miller A.N."/>
            <person name="Grigoriev I.V."/>
            <person name="Debuchy R."/>
            <person name="Gladieux P."/>
            <person name="Hiltunen Thoren M."/>
            <person name="Johannesson H."/>
        </authorList>
    </citation>
    <scope>NUCLEOTIDE SEQUENCE</scope>
    <source>
        <strain evidence="3">PSN309</strain>
    </source>
</reference>
<name>A0AAN6WQT5_9PEZI</name>
<gene>
    <name evidence="3" type="ORF">QBC35DRAFT_386842</name>
</gene>
<sequence>MNDYDEPECLMSHPLPKGYRFVKKGNVYITKNCRKQTHEAGRILFVVVDDRNRKKRLGIRCPTQIYDQVIKQHNETAPKRAAAVQRRDAAQEENFEDAILKLFPNIPKNELPLIIKHTLKKRSRRVGRSAVVQLHDRVKLAVRAYIRHIHTDYDELLQNGTDREEARQQVWGRLNEVAGQWGGRPKGGASRRARTQARRTTTTSTARRAVASKTNANITAKAARLDSPSRKTFTGRTNKKSPKMKTSPSLPHRRTRSSTTELDVDPEGSVFTRSEDMDNYDSDSSGWSNFSYT</sequence>